<dbReference type="RefSeq" id="WP_191840428.1">
    <property type="nucleotide sequence ID" value="NZ_BAAALB010000022.1"/>
</dbReference>
<sequence length="220" mass="23981">MPTPQATVADTPSTAALPYATLLAFTRYVDRSGPAKAAFVGKLRKQRETGGGFNPHSRLIKALKTDIDQHTPGTHLVEVNDVVDPRWQRLYASLTAGAASYLTSIEGQGCRVTRTNDALAMIGSLPVRISAHFGLRYDDGRNEAVRLHFDEDPPTADLIMATLHLLRANMDQILPHAEPVLVDVRRGIAYQSEATKGADVDRWLTGEAAGFAAMWNAPQH</sequence>
<protein>
    <submittedName>
        <fullName evidence="1">Uncharacterized protein</fullName>
    </submittedName>
</protein>
<accession>A0A8J3JXS5</accession>
<comment type="caution">
    <text evidence="1">The sequence shown here is derived from an EMBL/GenBank/DDBJ whole genome shotgun (WGS) entry which is preliminary data.</text>
</comment>
<organism evidence="1 2">
    <name type="scientific">Catellatospora chokoriensis</name>
    <dbReference type="NCBI Taxonomy" id="310353"/>
    <lineage>
        <taxon>Bacteria</taxon>
        <taxon>Bacillati</taxon>
        <taxon>Actinomycetota</taxon>
        <taxon>Actinomycetes</taxon>
        <taxon>Micromonosporales</taxon>
        <taxon>Micromonosporaceae</taxon>
        <taxon>Catellatospora</taxon>
    </lineage>
</organism>
<reference evidence="1 2" key="1">
    <citation type="submission" date="2021-01" db="EMBL/GenBank/DDBJ databases">
        <title>Whole genome shotgun sequence of Catellatospora chokoriensis NBRC 107358.</title>
        <authorList>
            <person name="Komaki H."/>
            <person name="Tamura T."/>
        </authorList>
    </citation>
    <scope>NUCLEOTIDE SEQUENCE [LARGE SCALE GENOMIC DNA]</scope>
    <source>
        <strain evidence="1 2">NBRC 107358</strain>
    </source>
</reference>
<evidence type="ECO:0000313" key="1">
    <source>
        <dbReference type="EMBL" id="GIF93092.1"/>
    </source>
</evidence>
<keyword evidence="2" id="KW-1185">Reference proteome</keyword>
<gene>
    <name evidence="1" type="ORF">Cch02nite_65360</name>
</gene>
<dbReference type="EMBL" id="BONG01000056">
    <property type="protein sequence ID" value="GIF93092.1"/>
    <property type="molecule type" value="Genomic_DNA"/>
</dbReference>
<evidence type="ECO:0000313" key="2">
    <source>
        <dbReference type="Proteomes" id="UP000619293"/>
    </source>
</evidence>
<name>A0A8J3JXS5_9ACTN</name>
<dbReference type="AlphaFoldDB" id="A0A8J3JXS5"/>
<dbReference type="Proteomes" id="UP000619293">
    <property type="component" value="Unassembled WGS sequence"/>
</dbReference>
<proteinExistence type="predicted"/>